<dbReference type="EMBL" id="KZ502926">
    <property type="protein sequence ID" value="PKU70608.1"/>
    <property type="molecule type" value="Genomic_DNA"/>
</dbReference>
<dbReference type="AlphaFoldDB" id="A0A2I0W4N3"/>
<proteinExistence type="predicted"/>
<gene>
    <name evidence="4" type="primary">BAG3</name>
    <name evidence="4" type="ORF">MA16_Dca008725</name>
</gene>
<dbReference type="Gene3D" id="3.10.20.90">
    <property type="entry name" value="Phosphatidylinositol 3-kinase Catalytic Subunit, Chain A, domain 1"/>
    <property type="match status" value="1"/>
</dbReference>
<sequence length="307" mass="34211">MIRMQTKFPEAVAFVDVKDSPAVIPVEEPAKWEVRPCGMLVQKRSSDDGRATVPVPAIRLRVKHGSNYHEVYINSQATFGELRKLLSERTALHPQDQKIFFKDKERDSAAYLDTSGVKDRSKLVVVEDPAAKAKRVLEMRRAAKLEKAAKSISQISLEVDELASQVSALEGVILKGGKVADNEVLRLTELLMNELIKLEGVLADGDVKLQRRLQVSLQNLFVKRVQKYVEMLDVLKLKNVIPKSAAPPPPPQHQKKVPPSSPKPKSVIVTTKWETFDSLFSPLASPSSLATTTTSVAPTPRFEWELF</sequence>
<dbReference type="Gene3D" id="1.20.58.120">
    <property type="entry name" value="BAG domain"/>
    <property type="match status" value="1"/>
</dbReference>
<dbReference type="InterPro" id="IPR039773">
    <property type="entry name" value="BAG_chaperone_regulator"/>
</dbReference>
<dbReference type="InterPro" id="IPR000626">
    <property type="entry name" value="Ubiquitin-like_dom"/>
</dbReference>
<name>A0A2I0W4N3_9ASPA</name>
<feature type="region of interest" description="Disordered" evidence="2">
    <location>
        <begin position="243"/>
        <end position="265"/>
    </location>
</feature>
<dbReference type="SUPFAM" id="SSF54236">
    <property type="entry name" value="Ubiquitin-like"/>
    <property type="match status" value="1"/>
</dbReference>
<dbReference type="InterPro" id="IPR029071">
    <property type="entry name" value="Ubiquitin-like_domsf"/>
</dbReference>
<evidence type="ECO:0000259" key="3">
    <source>
        <dbReference type="PROSITE" id="PS50053"/>
    </source>
</evidence>
<keyword evidence="5" id="KW-1185">Reference proteome</keyword>
<evidence type="ECO:0000313" key="5">
    <source>
        <dbReference type="Proteomes" id="UP000233837"/>
    </source>
</evidence>
<keyword evidence="1" id="KW-0143">Chaperone</keyword>
<dbReference type="PANTHER" id="PTHR12329">
    <property type="entry name" value="BCL2-ASSOCIATED ATHANOGENE"/>
    <property type="match status" value="1"/>
</dbReference>
<dbReference type="GO" id="GO:0050821">
    <property type="term" value="P:protein stabilization"/>
    <property type="evidence" value="ECO:0007669"/>
    <property type="project" value="TreeGrafter"/>
</dbReference>
<organism evidence="4 5">
    <name type="scientific">Dendrobium catenatum</name>
    <dbReference type="NCBI Taxonomy" id="906689"/>
    <lineage>
        <taxon>Eukaryota</taxon>
        <taxon>Viridiplantae</taxon>
        <taxon>Streptophyta</taxon>
        <taxon>Embryophyta</taxon>
        <taxon>Tracheophyta</taxon>
        <taxon>Spermatophyta</taxon>
        <taxon>Magnoliopsida</taxon>
        <taxon>Liliopsida</taxon>
        <taxon>Asparagales</taxon>
        <taxon>Orchidaceae</taxon>
        <taxon>Epidendroideae</taxon>
        <taxon>Malaxideae</taxon>
        <taxon>Dendrobiinae</taxon>
        <taxon>Dendrobium</taxon>
    </lineage>
</organism>
<dbReference type="GO" id="GO:0000774">
    <property type="term" value="F:adenyl-nucleotide exchange factor activity"/>
    <property type="evidence" value="ECO:0007669"/>
    <property type="project" value="TreeGrafter"/>
</dbReference>
<protein>
    <submittedName>
        <fullName evidence="4">BAG family molecular chaperone regulator 3</fullName>
    </submittedName>
</protein>
<dbReference type="GO" id="GO:0005737">
    <property type="term" value="C:cytoplasm"/>
    <property type="evidence" value="ECO:0007669"/>
    <property type="project" value="TreeGrafter"/>
</dbReference>
<dbReference type="InterPro" id="IPR036533">
    <property type="entry name" value="BAG_dom_sf"/>
</dbReference>
<evidence type="ECO:0000313" key="4">
    <source>
        <dbReference type="EMBL" id="PKU70608.1"/>
    </source>
</evidence>
<reference evidence="4 5" key="1">
    <citation type="journal article" date="2016" name="Sci. Rep.">
        <title>The Dendrobium catenatum Lindl. genome sequence provides insights into polysaccharide synthase, floral development and adaptive evolution.</title>
        <authorList>
            <person name="Zhang G.Q."/>
            <person name="Xu Q."/>
            <person name="Bian C."/>
            <person name="Tsai W.C."/>
            <person name="Yeh C.M."/>
            <person name="Liu K.W."/>
            <person name="Yoshida K."/>
            <person name="Zhang L.S."/>
            <person name="Chang S.B."/>
            <person name="Chen F."/>
            <person name="Shi Y."/>
            <person name="Su Y.Y."/>
            <person name="Zhang Y.Q."/>
            <person name="Chen L.J."/>
            <person name="Yin Y."/>
            <person name="Lin M."/>
            <person name="Huang H."/>
            <person name="Deng H."/>
            <person name="Wang Z.W."/>
            <person name="Zhu S.L."/>
            <person name="Zhao X."/>
            <person name="Deng C."/>
            <person name="Niu S.C."/>
            <person name="Huang J."/>
            <person name="Wang M."/>
            <person name="Liu G.H."/>
            <person name="Yang H.J."/>
            <person name="Xiao X.J."/>
            <person name="Hsiao Y.Y."/>
            <person name="Wu W.L."/>
            <person name="Chen Y.Y."/>
            <person name="Mitsuda N."/>
            <person name="Ohme-Takagi M."/>
            <person name="Luo Y.B."/>
            <person name="Van de Peer Y."/>
            <person name="Liu Z.J."/>
        </authorList>
    </citation>
    <scope>NUCLEOTIDE SEQUENCE [LARGE SCALE GENOMIC DNA]</scope>
    <source>
        <tissue evidence="4">The whole plant</tissue>
    </source>
</reference>
<feature type="domain" description="Ubiquitin-like" evidence="3">
    <location>
        <begin position="56"/>
        <end position="126"/>
    </location>
</feature>
<dbReference type="GO" id="GO:0051087">
    <property type="term" value="F:protein-folding chaperone binding"/>
    <property type="evidence" value="ECO:0007669"/>
    <property type="project" value="InterPro"/>
</dbReference>
<dbReference type="PANTHER" id="PTHR12329:SF11">
    <property type="entry name" value="BAG FAMILY MOLECULAR CHAPERONE REGULATOR 1"/>
    <property type="match status" value="1"/>
</dbReference>
<reference evidence="4 5" key="2">
    <citation type="journal article" date="2017" name="Nature">
        <title>The Apostasia genome and the evolution of orchids.</title>
        <authorList>
            <person name="Zhang G.Q."/>
            <person name="Liu K.W."/>
            <person name="Li Z."/>
            <person name="Lohaus R."/>
            <person name="Hsiao Y.Y."/>
            <person name="Niu S.C."/>
            <person name="Wang J.Y."/>
            <person name="Lin Y.C."/>
            <person name="Xu Q."/>
            <person name="Chen L.J."/>
            <person name="Yoshida K."/>
            <person name="Fujiwara S."/>
            <person name="Wang Z.W."/>
            <person name="Zhang Y.Q."/>
            <person name="Mitsuda N."/>
            <person name="Wang M."/>
            <person name="Liu G.H."/>
            <person name="Pecoraro L."/>
            <person name="Huang H.X."/>
            <person name="Xiao X.J."/>
            <person name="Lin M."/>
            <person name="Wu X.Y."/>
            <person name="Wu W.L."/>
            <person name="Chen Y.Y."/>
            <person name="Chang S.B."/>
            <person name="Sakamoto S."/>
            <person name="Ohme-Takagi M."/>
            <person name="Yagi M."/>
            <person name="Zeng S.J."/>
            <person name="Shen C.Y."/>
            <person name="Yeh C.M."/>
            <person name="Luo Y.B."/>
            <person name="Tsai W.C."/>
            <person name="Van de Peer Y."/>
            <person name="Liu Z.J."/>
        </authorList>
    </citation>
    <scope>NUCLEOTIDE SEQUENCE [LARGE SCALE GENOMIC DNA]</scope>
    <source>
        <tissue evidence="4">The whole plant</tissue>
    </source>
</reference>
<dbReference type="SUPFAM" id="SSF63491">
    <property type="entry name" value="BAG domain"/>
    <property type="match status" value="1"/>
</dbReference>
<dbReference type="PROSITE" id="PS50053">
    <property type="entry name" value="UBIQUITIN_2"/>
    <property type="match status" value="1"/>
</dbReference>
<dbReference type="Pfam" id="PF02179">
    <property type="entry name" value="BAG"/>
    <property type="match status" value="1"/>
</dbReference>
<accession>A0A2I0W4N3</accession>
<dbReference type="Proteomes" id="UP000233837">
    <property type="component" value="Unassembled WGS sequence"/>
</dbReference>
<dbReference type="STRING" id="906689.A0A2I0W4N3"/>
<dbReference type="InterPro" id="IPR003103">
    <property type="entry name" value="BAG_domain"/>
</dbReference>
<evidence type="ECO:0000256" key="1">
    <source>
        <dbReference type="ARBA" id="ARBA00023186"/>
    </source>
</evidence>
<evidence type="ECO:0000256" key="2">
    <source>
        <dbReference type="SAM" id="MobiDB-lite"/>
    </source>
</evidence>